<dbReference type="RefSeq" id="WP_185447144.1">
    <property type="nucleotide sequence ID" value="NZ_CP043661.1"/>
</dbReference>
<reference evidence="1 2" key="2">
    <citation type="journal article" date="2020" name="Microbiol. Resour. Announc.">
        <title>Antarctic desert soil bacteria exhibit high novel natural product potential, evaluated through long-read genome sequencing and comparative genomics.</title>
        <authorList>
            <person name="Benaud N."/>
            <person name="Edwards R.J."/>
            <person name="Amos T.G."/>
            <person name="D'Agostino P.M."/>
            <person name="Gutierrez-Chavez C."/>
            <person name="Montgomery K."/>
            <person name="Nicetic I."/>
            <person name="Ferrari B.C."/>
        </authorList>
    </citation>
    <scope>NUCLEOTIDE SEQUENCE [LARGE SCALE GENOMIC DNA]</scope>
    <source>
        <strain evidence="1 2">SPB151</strain>
    </source>
</reference>
<dbReference type="KEGG" id="kqi:F1D05_10135"/>
<dbReference type="EMBL" id="CP043661">
    <property type="protein sequence ID" value="QNE18188.1"/>
    <property type="molecule type" value="Genomic_DNA"/>
</dbReference>
<dbReference type="AlphaFoldDB" id="A0A7G6WW23"/>
<evidence type="ECO:0000313" key="2">
    <source>
        <dbReference type="Proteomes" id="UP000515563"/>
    </source>
</evidence>
<accession>A0A7G6WW23</accession>
<gene>
    <name evidence="1" type="ORF">F1D05_10135</name>
</gene>
<dbReference type="Proteomes" id="UP000515563">
    <property type="component" value="Chromosome"/>
</dbReference>
<reference evidence="2" key="1">
    <citation type="submission" date="2019-09" db="EMBL/GenBank/DDBJ databases">
        <title>Antimicrobial potential of Antarctic Bacteria.</title>
        <authorList>
            <person name="Benaud N."/>
            <person name="Edwards R.J."/>
            <person name="Ferrari B.C."/>
        </authorList>
    </citation>
    <scope>NUCLEOTIDE SEQUENCE [LARGE SCALE GENOMIC DNA]</scope>
    <source>
        <strain evidence="2">SPB151</strain>
    </source>
</reference>
<keyword evidence="2" id="KW-1185">Reference proteome</keyword>
<name>A0A7G6WW23_9ACTN</name>
<evidence type="ECO:0000313" key="1">
    <source>
        <dbReference type="EMBL" id="QNE18188.1"/>
    </source>
</evidence>
<protein>
    <submittedName>
        <fullName evidence="1">Uncharacterized protein</fullName>
    </submittedName>
</protein>
<organism evidence="1 2">
    <name type="scientific">Kribbella qitaiheensis</name>
    <dbReference type="NCBI Taxonomy" id="1544730"/>
    <lineage>
        <taxon>Bacteria</taxon>
        <taxon>Bacillati</taxon>
        <taxon>Actinomycetota</taxon>
        <taxon>Actinomycetes</taxon>
        <taxon>Propionibacteriales</taxon>
        <taxon>Kribbellaceae</taxon>
        <taxon>Kribbella</taxon>
    </lineage>
</organism>
<proteinExistence type="predicted"/>
<sequence length="62" mass="7088">MPPAEQLQIYLVQTSAPLLDQGSDGHYLRSALCCGFRQFHASPLYFRYSARRRATGEGRSRR</sequence>